<evidence type="ECO:0000259" key="6">
    <source>
        <dbReference type="Pfam" id="PF01408"/>
    </source>
</evidence>
<dbReference type="PANTHER" id="PTHR22604:SF105">
    <property type="entry name" value="TRANS-1,2-DIHYDROBENZENE-1,2-DIOL DEHYDROGENASE"/>
    <property type="match status" value="1"/>
</dbReference>
<keyword evidence="2" id="KW-0560">Oxidoreductase</keyword>
<evidence type="ECO:0000256" key="4">
    <source>
        <dbReference type="ARBA" id="ARBA00042988"/>
    </source>
</evidence>
<gene>
    <name evidence="7" type="ORF">BG006_010398</name>
</gene>
<proteinExistence type="inferred from homology"/>
<evidence type="ECO:0000256" key="5">
    <source>
        <dbReference type="ARBA" id="ARBA00049233"/>
    </source>
</evidence>
<evidence type="ECO:0000256" key="2">
    <source>
        <dbReference type="ARBA" id="ARBA00023002"/>
    </source>
</evidence>
<comment type="catalytic activity">
    <reaction evidence="5">
        <text>D-xylose + NADP(+) = D-xylono-1,5-lactone + NADPH + H(+)</text>
        <dbReference type="Rhea" id="RHEA:22000"/>
        <dbReference type="ChEBI" id="CHEBI:15378"/>
        <dbReference type="ChEBI" id="CHEBI:15867"/>
        <dbReference type="ChEBI" id="CHEBI:53455"/>
        <dbReference type="ChEBI" id="CHEBI:57783"/>
        <dbReference type="ChEBI" id="CHEBI:58349"/>
        <dbReference type="EC" id="1.1.1.179"/>
    </reaction>
</comment>
<dbReference type="InterPro" id="IPR036291">
    <property type="entry name" value="NAD(P)-bd_dom_sf"/>
</dbReference>
<dbReference type="PANTHER" id="PTHR22604">
    <property type="entry name" value="OXIDOREDUCTASES"/>
    <property type="match status" value="1"/>
</dbReference>
<dbReference type="Pfam" id="PF01408">
    <property type="entry name" value="GFO_IDH_MocA"/>
    <property type="match status" value="1"/>
</dbReference>
<comment type="caution">
    <text evidence="7">The sequence shown here is derived from an EMBL/GenBank/DDBJ whole genome shotgun (WGS) entry which is preliminary data.</text>
</comment>
<dbReference type="EC" id="1.1.1.179" evidence="3"/>
<comment type="similarity">
    <text evidence="1">Belongs to the Gfo/Idh/MocA family.</text>
</comment>
<dbReference type="InterPro" id="IPR050984">
    <property type="entry name" value="Gfo/Idh/MocA_domain"/>
</dbReference>
<protein>
    <recommendedName>
        <fullName evidence="3">D-xylose 1-dehydrogenase (NADP(+), D-xylono-1,5-lactone-forming)</fullName>
        <ecNumber evidence="3">1.1.1.179</ecNumber>
    </recommendedName>
    <alternativeName>
        <fullName evidence="4">D-xylose-NADP dehydrogenase</fullName>
    </alternativeName>
</protein>
<dbReference type="Proteomes" id="UP000696485">
    <property type="component" value="Unassembled WGS sequence"/>
</dbReference>
<sequence length="339" mass="37499">MSIASSGLFTRLRMASPKVTASKDPDALRIGTLGAVKVAPVALINPAKSMKTINVVSIAARDPNRAKEFAKKHGIPNTHATNDSQISDPSIDCIYDPLPNGLHYEWTKSALEAGKHVLLEKFSASNAAQTRELSQLAKHKSLVLLEAFHYRFHPALIYFKDLIRRHVAAGHRIERVESVMSFMSFFSRDDIQFNYKLAGGKVDSTVPKIVAEDIDGHMDATMTLNNGAKATLVASLTNPWLSIQTWKEFTPRFVVETEAKAYHYCTIKDKATGTTENLPKVHKEGYQTHRHQLEAFVQGVRNGGGDEKTIPGWVSGENNVAAMEVIDSIYKAAGMRLRQ</sequence>
<dbReference type="Gene3D" id="3.30.360.10">
    <property type="entry name" value="Dihydrodipicolinate Reductase, domain 2"/>
    <property type="match status" value="1"/>
</dbReference>
<feature type="domain" description="Gfo/Idh/MocA-like oxidoreductase N-terminal" evidence="6">
    <location>
        <begin position="29"/>
        <end position="145"/>
    </location>
</feature>
<dbReference type="SUPFAM" id="SSF51735">
    <property type="entry name" value="NAD(P)-binding Rossmann-fold domains"/>
    <property type="match status" value="1"/>
</dbReference>
<evidence type="ECO:0000313" key="7">
    <source>
        <dbReference type="EMBL" id="KAF9335878.1"/>
    </source>
</evidence>
<evidence type="ECO:0000256" key="3">
    <source>
        <dbReference type="ARBA" id="ARBA00038984"/>
    </source>
</evidence>
<dbReference type="GO" id="GO:0047837">
    <property type="term" value="F:D-xylose 1-dehydrogenase (NADP+) activity"/>
    <property type="evidence" value="ECO:0007669"/>
    <property type="project" value="UniProtKB-EC"/>
</dbReference>
<dbReference type="AlphaFoldDB" id="A0A9P5VQ39"/>
<accession>A0A9P5VQ39</accession>
<dbReference type="EMBL" id="JAAAUY010000082">
    <property type="protein sequence ID" value="KAF9335878.1"/>
    <property type="molecule type" value="Genomic_DNA"/>
</dbReference>
<keyword evidence="8" id="KW-1185">Reference proteome</keyword>
<evidence type="ECO:0000313" key="8">
    <source>
        <dbReference type="Proteomes" id="UP000696485"/>
    </source>
</evidence>
<evidence type="ECO:0000256" key="1">
    <source>
        <dbReference type="ARBA" id="ARBA00010928"/>
    </source>
</evidence>
<reference evidence="7" key="1">
    <citation type="journal article" date="2020" name="Fungal Divers.">
        <title>Resolving the Mortierellaceae phylogeny through synthesis of multi-gene phylogenetics and phylogenomics.</title>
        <authorList>
            <person name="Vandepol N."/>
            <person name="Liber J."/>
            <person name="Desiro A."/>
            <person name="Na H."/>
            <person name="Kennedy M."/>
            <person name="Barry K."/>
            <person name="Grigoriev I.V."/>
            <person name="Miller A.N."/>
            <person name="O'Donnell K."/>
            <person name="Stajich J.E."/>
            <person name="Bonito G."/>
        </authorList>
    </citation>
    <scope>NUCLEOTIDE SEQUENCE</scope>
    <source>
        <strain evidence="7">NVP1</strain>
    </source>
</reference>
<organism evidence="7 8">
    <name type="scientific">Podila minutissima</name>
    <dbReference type="NCBI Taxonomy" id="64525"/>
    <lineage>
        <taxon>Eukaryota</taxon>
        <taxon>Fungi</taxon>
        <taxon>Fungi incertae sedis</taxon>
        <taxon>Mucoromycota</taxon>
        <taxon>Mortierellomycotina</taxon>
        <taxon>Mortierellomycetes</taxon>
        <taxon>Mortierellales</taxon>
        <taxon>Mortierellaceae</taxon>
        <taxon>Podila</taxon>
    </lineage>
</organism>
<name>A0A9P5VQ39_9FUNG</name>
<dbReference type="Gene3D" id="3.40.50.720">
    <property type="entry name" value="NAD(P)-binding Rossmann-like Domain"/>
    <property type="match status" value="1"/>
</dbReference>
<dbReference type="InterPro" id="IPR000683">
    <property type="entry name" value="Gfo/Idh/MocA-like_OxRdtase_N"/>
</dbReference>
<dbReference type="GO" id="GO:0000166">
    <property type="term" value="F:nucleotide binding"/>
    <property type="evidence" value="ECO:0007669"/>
    <property type="project" value="InterPro"/>
</dbReference>